<dbReference type="AlphaFoldDB" id="A0A7Y4NZI1"/>
<dbReference type="SUPFAM" id="SSF55781">
    <property type="entry name" value="GAF domain-like"/>
    <property type="match status" value="1"/>
</dbReference>
<dbReference type="Proteomes" id="UP000534306">
    <property type="component" value="Unassembled WGS sequence"/>
</dbReference>
<accession>A0A7Y4NZI1</accession>
<dbReference type="InterPro" id="IPR003018">
    <property type="entry name" value="GAF"/>
</dbReference>
<dbReference type="Pfam" id="PF13185">
    <property type="entry name" value="GAF_2"/>
    <property type="match status" value="1"/>
</dbReference>
<feature type="domain" description="ANTAR" evidence="5">
    <location>
        <begin position="159"/>
        <end position="220"/>
    </location>
</feature>
<name>A0A7Y4NZI1_9ACTN</name>
<dbReference type="Pfam" id="PF03861">
    <property type="entry name" value="ANTAR"/>
    <property type="match status" value="1"/>
</dbReference>
<dbReference type="PIRSF" id="PIRSF036625">
    <property type="entry name" value="GAF_ANTAR"/>
    <property type="match status" value="1"/>
</dbReference>
<dbReference type="InterPro" id="IPR029016">
    <property type="entry name" value="GAF-like_dom_sf"/>
</dbReference>
<keyword evidence="7" id="KW-1185">Reference proteome</keyword>
<dbReference type="Gene3D" id="1.10.10.10">
    <property type="entry name" value="Winged helix-like DNA-binding domain superfamily/Winged helix DNA-binding domain"/>
    <property type="match status" value="1"/>
</dbReference>
<evidence type="ECO:0000259" key="5">
    <source>
        <dbReference type="PROSITE" id="PS50921"/>
    </source>
</evidence>
<dbReference type="PROSITE" id="PS50921">
    <property type="entry name" value="ANTAR"/>
    <property type="match status" value="1"/>
</dbReference>
<evidence type="ECO:0000313" key="6">
    <source>
        <dbReference type="EMBL" id="NOL41631.1"/>
    </source>
</evidence>
<gene>
    <name evidence="6" type="ORF">HPO96_15395</name>
</gene>
<proteinExistence type="predicted"/>
<protein>
    <submittedName>
        <fullName evidence="6">GAF and ANTAR domain-containing protein</fullName>
    </submittedName>
</protein>
<dbReference type="SMART" id="SM01012">
    <property type="entry name" value="ANTAR"/>
    <property type="match status" value="1"/>
</dbReference>
<keyword evidence="2" id="KW-0418">Kinase</keyword>
<dbReference type="GO" id="GO:0016301">
    <property type="term" value="F:kinase activity"/>
    <property type="evidence" value="ECO:0007669"/>
    <property type="project" value="UniProtKB-KW"/>
</dbReference>
<evidence type="ECO:0000313" key="7">
    <source>
        <dbReference type="Proteomes" id="UP000534306"/>
    </source>
</evidence>
<keyword evidence="3" id="KW-0805">Transcription regulation</keyword>
<evidence type="ECO:0000256" key="1">
    <source>
        <dbReference type="ARBA" id="ARBA00022679"/>
    </source>
</evidence>
<dbReference type="GO" id="GO:0003723">
    <property type="term" value="F:RNA binding"/>
    <property type="evidence" value="ECO:0007669"/>
    <property type="project" value="InterPro"/>
</dbReference>
<organism evidence="6 7">
    <name type="scientific">Kribbella sandramycini</name>
    <dbReference type="NCBI Taxonomy" id="60450"/>
    <lineage>
        <taxon>Bacteria</taxon>
        <taxon>Bacillati</taxon>
        <taxon>Actinomycetota</taxon>
        <taxon>Actinomycetes</taxon>
        <taxon>Propionibacteriales</taxon>
        <taxon>Kribbellaceae</taxon>
        <taxon>Kribbella</taxon>
    </lineage>
</organism>
<dbReference type="InterPro" id="IPR036388">
    <property type="entry name" value="WH-like_DNA-bd_sf"/>
</dbReference>
<dbReference type="InterPro" id="IPR011006">
    <property type="entry name" value="CheY-like_superfamily"/>
</dbReference>
<dbReference type="SUPFAM" id="SSF52172">
    <property type="entry name" value="CheY-like"/>
    <property type="match status" value="1"/>
</dbReference>
<dbReference type="InterPro" id="IPR012074">
    <property type="entry name" value="GAF_ANTAR"/>
</dbReference>
<dbReference type="InterPro" id="IPR005561">
    <property type="entry name" value="ANTAR"/>
</dbReference>
<keyword evidence="4" id="KW-0804">Transcription</keyword>
<evidence type="ECO:0000256" key="2">
    <source>
        <dbReference type="ARBA" id="ARBA00022777"/>
    </source>
</evidence>
<comment type="caution">
    <text evidence="6">The sequence shown here is derived from an EMBL/GenBank/DDBJ whole genome shotgun (WGS) entry which is preliminary data.</text>
</comment>
<evidence type="ECO:0000256" key="3">
    <source>
        <dbReference type="ARBA" id="ARBA00023015"/>
    </source>
</evidence>
<sequence>MNTRELVDAMDRVTASLQVPISIDDALAEITTAAVRTMPAIDHASISITGSDGKIRTLAPTGPLALQIDELQYSLAEGPCLDAVTDDPIVRSDDLRADGRWPRFGPRAAELGIGSQLAFQFRSESHVRGAVNLFSEGVGVIGPDDVQLGYLFANFAAAALGWNRTHETLTIGLSSRQTIGQAIGILMERYRLDQRRAFAFLVRTSQTGNIKLYDVAAGIVADSESRAE</sequence>
<reference evidence="6 7" key="1">
    <citation type="submission" date="2020-05" db="EMBL/GenBank/DDBJ databases">
        <title>Genome sequence of Kribbella sandramycini ATCC 39419.</title>
        <authorList>
            <person name="Maclea K.S."/>
            <person name="Fair J.L."/>
        </authorList>
    </citation>
    <scope>NUCLEOTIDE SEQUENCE [LARGE SCALE GENOMIC DNA]</scope>
    <source>
        <strain evidence="6 7">ATCC 39419</strain>
    </source>
</reference>
<evidence type="ECO:0000256" key="4">
    <source>
        <dbReference type="ARBA" id="ARBA00023163"/>
    </source>
</evidence>
<dbReference type="Gene3D" id="3.30.450.40">
    <property type="match status" value="1"/>
</dbReference>
<dbReference type="EMBL" id="JABJRC010000003">
    <property type="protein sequence ID" value="NOL41631.1"/>
    <property type="molecule type" value="Genomic_DNA"/>
</dbReference>
<keyword evidence="1" id="KW-0808">Transferase</keyword>